<dbReference type="PANTHER" id="PTHR40375">
    <property type="entry name" value="SPORULATION-SPECIFIC PROTEIN 22"/>
    <property type="match status" value="1"/>
</dbReference>
<evidence type="ECO:0000313" key="3">
    <source>
        <dbReference type="Proteomes" id="UP000075714"/>
    </source>
</evidence>
<dbReference type="InterPro" id="IPR011990">
    <property type="entry name" value="TPR-like_helical_dom_sf"/>
</dbReference>
<name>A0A150G1B3_GONPE</name>
<accession>A0A150G1B3</accession>
<feature type="region of interest" description="Disordered" evidence="1">
    <location>
        <begin position="918"/>
        <end position="947"/>
    </location>
</feature>
<feature type="region of interest" description="Disordered" evidence="1">
    <location>
        <begin position="1196"/>
        <end position="1229"/>
    </location>
</feature>
<feature type="compositionally biased region" description="Gly residues" evidence="1">
    <location>
        <begin position="930"/>
        <end position="941"/>
    </location>
</feature>
<feature type="region of interest" description="Disordered" evidence="1">
    <location>
        <begin position="784"/>
        <end position="804"/>
    </location>
</feature>
<feature type="compositionally biased region" description="Basic and acidic residues" evidence="1">
    <location>
        <begin position="819"/>
        <end position="832"/>
    </location>
</feature>
<evidence type="ECO:0000313" key="2">
    <source>
        <dbReference type="EMBL" id="KXZ43601.1"/>
    </source>
</evidence>
<dbReference type="PANTHER" id="PTHR40375:SF2">
    <property type="entry name" value="SPORULATION-SPECIFIC PROTEIN 22"/>
    <property type="match status" value="1"/>
</dbReference>
<evidence type="ECO:0008006" key="4">
    <source>
        <dbReference type="Google" id="ProtNLM"/>
    </source>
</evidence>
<dbReference type="EMBL" id="LSYV01000086">
    <property type="protein sequence ID" value="KXZ43601.1"/>
    <property type="molecule type" value="Genomic_DNA"/>
</dbReference>
<feature type="region of interest" description="Disordered" evidence="1">
    <location>
        <begin position="819"/>
        <end position="884"/>
    </location>
</feature>
<feature type="compositionally biased region" description="Low complexity" evidence="1">
    <location>
        <begin position="844"/>
        <end position="862"/>
    </location>
</feature>
<sequence length="1265" mass="125849">MLRRARELADTLQAVRHYDERAAPPALRGRAGDALPAPPPGASAADWADTLVQQLRSALTALRAAAPRRGGGGAAGGDAAGAAAAAAAPPSGPPAALLPTDELELWRVAGTLWNHAVELANMEALRAGGASLQSKMGREGDCDGEEEMGQGSEVQMEGDDGTGGGGRGAEGAAPLEGRRRQVRARRRRVLTHIACVRQLAVEAAALVPSQVRLPAAAGGGGGGLAPGEAHVLLEKARWRLMFSTAAGRSWLRLGQPEAAEMCLSRVATSADGAAGSGGLGRASACASAGLSSVEREELLVAVFELQLTRTQVLWRLGQQALAGQTLAECSSMARDAQVAGRPDLSCVLAGWLAQLYELVTHAVQSHQASMEGAAAAADGGVDGGGGGGLDPEAVAAREDALVDLRDQVLAWLALCHLAGGDPAACAACCAALREAGSALAEGPELAALETRAQAAAGELDSALAGAEALAARGDAGVELVWETLGALLADPRVRTAPEALWPAVAALQSRLPYDASVSLEFLQAVYDIRGATAAERGGAEALAPTDRLAIAVLDGTCGSGGAPSGDGDAPAAAGGMPAAVRRLRRPQGASAAAAAMQGEEPATQGPQPHDGWDERLSEQQRAAAWLLLWNRGCAHFERRSWAAALRFFGAAAAFAGGPGEAARAHQSGALCLLALQRPDEALALVDQAAAASAEAGVEGPRPAAAITFLRFKVLLVSGKVAEAQELAPALSEAEARSPGLLAVACQEAASARAWPAAKQLLLAMHAAAAADTDADVAAAAAAVVSPTGGGGGGGTDRRPRSTLPEGHILRVLIRCVEDEARQRQKQQGDPKPAKGGLATNANNQQQLKRPGSQQQPQQPNLQGVVGTKDQQGAAHATGGGGGGAAAAAAAAATHEELARYLGLVADRLDAVGPAAFFRGASSSGPDAAAGGSGSGEGGVADAGGAAPPSAAAAAAKGQAEQLEWFAWTAWNTGLAAGAAAEAGLGGGGSSSGAEVSSTDEADGDGGGGGRGPTSLQACAVLMRSAGRLLGRLPPSPRVLGCRRVAFALAAAAALQRYNAERAAAPAGALAGGGVDVFGGNAGIDGARQRPTLQAAAHAVRLARAAAADAAAAAVAAGRPAPPPDKCDVLVASTELRVLLAQRAPPSSILAALSSAGRAFPPGPTCSLTGSALLPIAAELADLAAADIRQTAAAADAEAEGRGNATDYADAAVEDGGGGTDDRSRASGGGVGGGYTEAAVAAYQQALQRLTAALDVDYDLVSKAPV</sequence>
<feature type="region of interest" description="Disordered" evidence="1">
    <location>
        <begin position="589"/>
        <end position="613"/>
    </location>
</feature>
<gene>
    <name evidence="2" type="ORF">GPECTOR_85g331</name>
</gene>
<evidence type="ECO:0000256" key="1">
    <source>
        <dbReference type="SAM" id="MobiDB-lite"/>
    </source>
</evidence>
<feature type="compositionally biased region" description="Low complexity" evidence="1">
    <location>
        <begin position="919"/>
        <end position="929"/>
    </location>
</feature>
<dbReference type="SUPFAM" id="SSF48452">
    <property type="entry name" value="TPR-like"/>
    <property type="match status" value="1"/>
</dbReference>
<proteinExistence type="predicted"/>
<feature type="region of interest" description="Disordered" evidence="1">
    <location>
        <begin position="987"/>
        <end position="1012"/>
    </location>
</feature>
<dbReference type="Proteomes" id="UP000075714">
    <property type="component" value="Unassembled WGS sequence"/>
</dbReference>
<dbReference type="InterPro" id="IPR039057">
    <property type="entry name" value="Spo22/ZIP4"/>
</dbReference>
<feature type="region of interest" description="Disordered" evidence="1">
    <location>
        <begin position="20"/>
        <end position="45"/>
    </location>
</feature>
<feature type="region of interest" description="Disordered" evidence="1">
    <location>
        <begin position="135"/>
        <end position="181"/>
    </location>
</feature>
<organism evidence="2 3">
    <name type="scientific">Gonium pectorale</name>
    <name type="common">Green alga</name>
    <dbReference type="NCBI Taxonomy" id="33097"/>
    <lineage>
        <taxon>Eukaryota</taxon>
        <taxon>Viridiplantae</taxon>
        <taxon>Chlorophyta</taxon>
        <taxon>core chlorophytes</taxon>
        <taxon>Chlorophyceae</taxon>
        <taxon>CS clade</taxon>
        <taxon>Chlamydomonadales</taxon>
        <taxon>Volvocaceae</taxon>
        <taxon>Gonium</taxon>
    </lineage>
</organism>
<dbReference type="AlphaFoldDB" id="A0A150G1B3"/>
<dbReference type="STRING" id="33097.A0A150G1B3"/>
<comment type="caution">
    <text evidence="2">The sequence shown here is derived from an EMBL/GenBank/DDBJ whole genome shotgun (WGS) entry which is preliminary data.</text>
</comment>
<dbReference type="GO" id="GO:0090173">
    <property type="term" value="P:regulation of synaptonemal complex assembly"/>
    <property type="evidence" value="ECO:0007669"/>
    <property type="project" value="InterPro"/>
</dbReference>
<dbReference type="OrthoDB" id="553063at2759"/>
<feature type="compositionally biased region" description="Low complexity" evidence="1">
    <location>
        <begin position="23"/>
        <end position="35"/>
    </location>
</feature>
<keyword evidence="3" id="KW-1185">Reference proteome</keyword>
<reference evidence="3" key="1">
    <citation type="journal article" date="2016" name="Nat. Commun.">
        <title>The Gonium pectorale genome demonstrates co-option of cell cycle regulation during the evolution of multicellularity.</title>
        <authorList>
            <person name="Hanschen E.R."/>
            <person name="Marriage T.N."/>
            <person name="Ferris P.J."/>
            <person name="Hamaji T."/>
            <person name="Toyoda A."/>
            <person name="Fujiyama A."/>
            <person name="Neme R."/>
            <person name="Noguchi H."/>
            <person name="Minakuchi Y."/>
            <person name="Suzuki M."/>
            <person name="Kawai-Toyooka H."/>
            <person name="Smith D.R."/>
            <person name="Sparks H."/>
            <person name="Anderson J."/>
            <person name="Bakaric R."/>
            <person name="Luria V."/>
            <person name="Karger A."/>
            <person name="Kirschner M.W."/>
            <person name="Durand P.M."/>
            <person name="Michod R.E."/>
            <person name="Nozaki H."/>
            <person name="Olson B.J."/>
        </authorList>
    </citation>
    <scope>NUCLEOTIDE SEQUENCE [LARGE SCALE GENOMIC DNA]</scope>
    <source>
        <strain evidence="3">NIES-2863</strain>
    </source>
</reference>
<protein>
    <recommendedName>
        <fullName evidence="4">Protein ZIP4 homolog</fullName>
    </recommendedName>
</protein>